<dbReference type="Proteomes" id="UP000316093">
    <property type="component" value="Chromosome"/>
</dbReference>
<dbReference type="RefSeq" id="WP_139984198.1">
    <property type="nucleotide sequence ID" value="NZ_CP041046.1"/>
</dbReference>
<sequence>MALIRIFVMYPAGTTSTWHVSVDGADGSSHSDGLLAIQAAVERAQALEQLGHEVIVKQEGADGSWQILRE</sequence>
<dbReference type="EMBL" id="CP041046">
    <property type="protein sequence ID" value="QDE40456.1"/>
    <property type="molecule type" value="Genomic_DNA"/>
</dbReference>
<keyword evidence="2" id="KW-1185">Reference proteome</keyword>
<accession>A0A4Y5Z694</accession>
<proteinExistence type="predicted"/>
<dbReference type="AlphaFoldDB" id="A0A4Y5Z694"/>
<dbReference type="OrthoDB" id="5959525at2"/>
<evidence type="ECO:0000313" key="1">
    <source>
        <dbReference type="EMBL" id="QDE40456.1"/>
    </source>
</evidence>
<evidence type="ECO:0008006" key="3">
    <source>
        <dbReference type="Google" id="ProtNLM"/>
    </source>
</evidence>
<reference evidence="1 2" key="1">
    <citation type="submission" date="2019-06" db="EMBL/GenBank/DDBJ databases">
        <title>A complete genome sequence for Luteibacter pinisoli MAH-14.</title>
        <authorList>
            <person name="Baltrus D.A."/>
        </authorList>
    </citation>
    <scope>NUCLEOTIDE SEQUENCE [LARGE SCALE GENOMIC DNA]</scope>
    <source>
        <strain evidence="1 2">MAH-14</strain>
    </source>
</reference>
<name>A0A4Y5Z694_9GAMM</name>
<dbReference type="KEGG" id="lpy:FIV34_15210"/>
<organism evidence="1 2">
    <name type="scientific">Luteibacter pinisoli</name>
    <dbReference type="NCBI Taxonomy" id="2589080"/>
    <lineage>
        <taxon>Bacteria</taxon>
        <taxon>Pseudomonadati</taxon>
        <taxon>Pseudomonadota</taxon>
        <taxon>Gammaproteobacteria</taxon>
        <taxon>Lysobacterales</taxon>
        <taxon>Rhodanobacteraceae</taxon>
        <taxon>Luteibacter</taxon>
    </lineage>
</organism>
<evidence type="ECO:0000313" key="2">
    <source>
        <dbReference type="Proteomes" id="UP000316093"/>
    </source>
</evidence>
<gene>
    <name evidence="1" type="ORF">FIV34_15210</name>
</gene>
<protein>
    <recommendedName>
        <fullName evidence="3">DUF2188 domain-containing protein</fullName>
    </recommendedName>
</protein>